<dbReference type="RefSeq" id="WP_345589844.1">
    <property type="nucleotide sequence ID" value="NZ_BAABJG010000021.1"/>
</dbReference>
<dbReference type="PANTHER" id="PTHR30469:SF15">
    <property type="entry name" value="HLYD FAMILY OF SECRETION PROTEINS"/>
    <property type="match status" value="1"/>
</dbReference>
<comment type="similarity">
    <text evidence="1">Belongs to the membrane fusion protein (MFP) (TC 8.A.1) family.</text>
</comment>
<dbReference type="Proteomes" id="UP001597180">
    <property type="component" value="Unassembled WGS sequence"/>
</dbReference>
<evidence type="ECO:0000313" key="9">
    <source>
        <dbReference type="Proteomes" id="UP001597180"/>
    </source>
</evidence>
<dbReference type="Pfam" id="PF25989">
    <property type="entry name" value="YknX_C"/>
    <property type="match status" value="1"/>
</dbReference>
<feature type="coiled-coil region" evidence="2">
    <location>
        <begin position="121"/>
        <end position="211"/>
    </location>
</feature>
<protein>
    <submittedName>
        <fullName evidence="8">Efflux RND transporter periplasmic adaptor subunit</fullName>
    </submittedName>
</protein>
<dbReference type="Pfam" id="PF25954">
    <property type="entry name" value="Beta-barrel_RND_2"/>
    <property type="match status" value="1"/>
</dbReference>
<feature type="chain" id="PRO_5045929406" evidence="4">
    <location>
        <begin position="28"/>
        <end position="438"/>
    </location>
</feature>
<feature type="signal peptide" evidence="4">
    <location>
        <begin position="1"/>
        <end position="27"/>
    </location>
</feature>
<evidence type="ECO:0000256" key="2">
    <source>
        <dbReference type="SAM" id="Coils"/>
    </source>
</evidence>
<dbReference type="InterPro" id="IPR058625">
    <property type="entry name" value="MdtA-like_BSH"/>
</dbReference>
<dbReference type="Gene3D" id="2.40.50.100">
    <property type="match status" value="1"/>
</dbReference>
<dbReference type="PROSITE" id="PS51257">
    <property type="entry name" value="PROKAR_LIPOPROTEIN"/>
    <property type="match status" value="1"/>
</dbReference>
<feature type="domain" description="CusB-like beta-barrel" evidence="6">
    <location>
        <begin position="269"/>
        <end position="343"/>
    </location>
</feature>
<dbReference type="Gene3D" id="2.40.420.20">
    <property type="match status" value="1"/>
</dbReference>
<evidence type="ECO:0000313" key="8">
    <source>
        <dbReference type="EMBL" id="MFD1221321.1"/>
    </source>
</evidence>
<keyword evidence="2" id="KW-0175">Coiled coil</keyword>
<evidence type="ECO:0000259" key="5">
    <source>
        <dbReference type="Pfam" id="PF25917"/>
    </source>
</evidence>
<proteinExistence type="inferred from homology"/>
<keyword evidence="9" id="KW-1185">Reference proteome</keyword>
<dbReference type="InterPro" id="IPR058792">
    <property type="entry name" value="Beta-barrel_RND_2"/>
</dbReference>
<dbReference type="SUPFAM" id="SSF111369">
    <property type="entry name" value="HlyD-like secretion proteins"/>
    <property type="match status" value="1"/>
</dbReference>
<comment type="caution">
    <text evidence="8">The sequence shown here is derived from an EMBL/GenBank/DDBJ whole genome shotgun (WGS) entry which is preliminary data.</text>
</comment>
<dbReference type="Pfam" id="PF25917">
    <property type="entry name" value="BSH_RND"/>
    <property type="match status" value="1"/>
</dbReference>
<gene>
    <name evidence="8" type="ORF">ACFQ4B_14440</name>
</gene>
<evidence type="ECO:0000256" key="3">
    <source>
        <dbReference type="SAM" id="MobiDB-lite"/>
    </source>
</evidence>
<feature type="region of interest" description="Disordered" evidence="3">
    <location>
        <begin position="417"/>
        <end position="438"/>
    </location>
</feature>
<evidence type="ECO:0000259" key="6">
    <source>
        <dbReference type="Pfam" id="PF25954"/>
    </source>
</evidence>
<dbReference type="NCBIfam" id="TIGR01730">
    <property type="entry name" value="RND_mfp"/>
    <property type="match status" value="1"/>
</dbReference>
<organism evidence="8 9">
    <name type="scientific">Paenibacillus vulneris</name>
    <dbReference type="NCBI Taxonomy" id="1133364"/>
    <lineage>
        <taxon>Bacteria</taxon>
        <taxon>Bacillati</taxon>
        <taxon>Bacillota</taxon>
        <taxon>Bacilli</taxon>
        <taxon>Bacillales</taxon>
        <taxon>Paenibacillaceae</taxon>
        <taxon>Paenibacillus</taxon>
    </lineage>
</organism>
<dbReference type="InterPro" id="IPR006143">
    <property type="entry name" value="RND_pump_MFP"/>
</dbReference>
<dbReference type="PANTHER" id="PTHR30469">
    <property type="entry name" value="MULTIDRUG RESISTANCE PROTEIN MDTA"/>
    <property type="match status" value="1"/>
</dbReference>
<feature type="compositionally biased region" description="Basic and acidic residues" evidence="3">
    <location>
        <begin position="420"/>
        <end position="429"/>
    </location>
</feature>
<feature type="domain" description="Multidrug resistance protein MdtA-like barrel-sandwich hybrid" evidence="5">
    <location>
        <begin position="74"/>
        <end position="257"/>
    </location>
</feature>
<feature type="domain" description="YknX-like C-terminal permuted SH3-like" evidence="7">
    <location>
        <begin position="348"/>
        <end position="415"/>
    </location>
</feature>
<keyword evidence="4" id="KW-0732">Signal</keyword>
<name>A0ABW3UN34_9BACL</name>
<reference evidence="9" key="1">
    <citation type="journal article" date="2019" name="Int. J. Syst. Evol. Microbiol.">
        <title>The Global Catalogue of Microorganisms (GCM) 10K type strain sequencing project: providing services to taxonomists for standard genome sequencing and annotation.</title>
        <authorList>
            <consortium name="The Broad Institute Genomics Platform"/>
            <consortium name="The Broad Institute Genome Sequencing Center for Infectious Disease"/>
            <person name="Wu L."/>
            <person name="Ma J."/>
        </authorList>
    </citation>
    <scope>NUCLEOTIDE SEQUENCE [LARGE SCALE GENOMIC DNA]</scope>
    <source>
        <strain evidence="9">CCUG 53270</strain>
    </source>
</reference>
<evidence type="ECO:0000256" key="1">
    <source>
        <dbReference type="ARBA" id="ARBA00009477"/>
    </source>
</evidence>
<dbReference type="Gene3D" id="2.40.30.170">
    <property type="match status" value="1"/>
</dbReference>
<evidence type="ECO:0000259" key="7">
    <source>
        <dbReference type="Pfam" id="PF25989"/>
    </source>
</evidence>
<sequence length="438" mass="47647">MNQRKRKSQYRRLSMTAGSFLLVAALAAGCASPKTTDTVASTQSDTKSVKVAAVTKQSMGDPKEQIADVVAASQVDVSPKVDGQVLQVLKKRGDVVQQGEVIFKLDTKDAILQKQKSVVALKSAEDALQKTSEDLNNSRTELQNSITKAQQQLDNVTKDYNKMHNDYDAGLVTKHQLEQSEMQVNNAQLDLQNLQNKLDAMDKTNGLASAQSQVDSARISIQDIDNTLDNYEVKAPTSGVLTDLSIEVGQTLARGSKVGQVQQIDPIKIKADLSETAAQLARGKQELSFYSADNPGRILKGRVTYLADVMNSQTKSFPLELEVSNTDGYLKPGTRVQVQLTTQEEQQVIAVPSLSIVREGSDAFVFLLKGGQAVKTPVKLGRINETYQEVLEGVKAGDELIVSGQHQLKDGQKITAVKEQTTDMKKDTANEPAKTTTP</sequence>
<evidence type="ECO:0000256" key="4">
    <source>
        <dbReference type="SAM" id="SignalP"/>
    </source>
</evidence>
<dbReference type="InterPro" id="IPR058637">
    <property type="entry name" value="YknX-like_C"/>
</dbReference>
<accession>A0ABW3UN34</accession>
<dbReference type="EMBL" id="JBHTLU010000015">
    <property type="protein sequence ID" value="MFD1221321.1"/>
    <property type="molecule type" value="Genomic_DNA"/>
</dbReference>